<dbReference type="EMBL" id="CH476647">
    <property type="protein sequence ID" value="EDN98933.1"/>
    <property type="molecule type" value="Genomic_DNA"/>
</dbReference>
<dbReference type="KEGG" id="ssl:SS1G_13792"/>
<dbReference type="AlphaFoldDB" id="A7F862"/>
<organism evidence="1 2">
    <name type="scientific">Sclerotinia sclerotiorum (strain ATCC 18683 / 1980 / Ss-1)</name>
    <name type="common">White mold</name>
    <name type="synonym">Whetzelinia sclerotiorum</name>
    <dbReference type="NCBI Taxonomy" id="665079"/>
    <lineage>
        <taxon>Eukaryota</taxon>
        <taxon>Fungi</taxon>
        <taxon>Dikarya</taxon>
        <taxon>Ascomycota</taxon>
        <taxon>Pezizomycotina</taxon>
        <taxon>Leotiomycetes</taxon>
        <taxon>Helotiales</taxon>
        <taxon>Sclerotiniaceae</taxon>
        <taxon>Sclerotinia</taxon>
    </lineage>
</organism>
<reference evidence="2" key="1">
    <citation type="journal article" date="2011" name="PLoS Genet.">
        <title>Genomic analysis of the necrotrophic fungal pathogens Sclerotinia sclerotiorum and Botrytis cinerea.</title>
        <authorList>
            <person name="Amselem J."/>
            <person name="Cuomo C.A."/>
            <person name="van Kan J.A."/>
            <person name="Viaud M."/>
            <person name="Benito E.P."/>
            <person name="Couloux A."/>
            <person name="Coutinho P.M."/>
            <person name="de Vries R.P."/>
            <person name="Dyer P.S."/>
            <person name="Fillinger S."/>
            <person name="Fournier E."/>
            <person name="Gout L."/>
            <person name="Hahn M."/>
            <person name="Kohn L."/>
            <person name="Lapalu N."/>
            <person name="Plummer K.M."/>
            <person name="Pradier J.M."/>
            <person name="Quevillon E."/>
            <person name="Sharon A."/>
            <person name="Simon A."/>
            <person name="ten Have A."/>
            <person name="Tudzynski B."/>
            <person name="Tudzynski P."/>
            <person name="Wincker P."/>
            <person name="Andrew M."/>
            <person name="Anthouard V."/>
            <person name="Beever R.E."/>
            <person name="Beffa R."/>
            <person name="Benoit I."/>
            <person name="Bouzid O."/>
            <person name="Brault B."/>
            <person name="Chen Z."/>
            <person name="Choquer M."/>
            <person name="Collemare J."/>
            <person name="Cotton P."/>
            <person name="Danchin E.G."/>
            <person name="Da Silva C."/>
            <person name="Gautier A."/>
            <person name="Giraud C."/>
            <person name="Giraud T."/>
            <person name="Gonzalez C."/>
            <person name="Grossetete S."/>
            <person name="Guldener U."/>
            <person name="Henrissat B."/>
            <person name="Howlett B.J."/>
            <person name="Kodira C."/>
            <person name="Kretschmer M."/>
            <person name="Lappartient A."/>
            <person name="Leroch M."/>
            <person name="Levis C."/>
            <person name="Mauceli E."/>
            <person name="Neuveglise C."/>
            <person name="Oeser B."/>
            <person name="Pearson M."/>
            <person name="Poulain J."/>
            <person name="Poussereau N."/>
            <person name="Quesneville H."/>
            <person name="Rascle C."/>
            <person name="Schumacher J."/>
            <person name="Segurens B."/>
            <person name="Sexton A."/>
            <person name="Silva E."/>
            <person name="Sirven C."/>
            <person name="Soanes D.M."/>
            <person name="Talbot N.J."/>
            <person name="Templeton M."/>
            <person name="Yandava C."/>
            <person name="Yarden O."/>
            <person name="Zeng Q."/>
            <person name="Rollins J.A."/>
            <person name="Lebrun M.H."/>
            <person name="Dickman M."/>
        </authorList>
    </citation>
    <scope>NUCLEOTIDE SEQUENCE [LARGE SCALE GENOMIC DNA]</scope>
    <source>
        <strain evidence="2">ATCC 18683 / 1980 / Ss-1</strain>
    </source>
</reference>
<name>A7F862_SCLS1</name>
<keyword evidence="2" id="KW-1185">Reference proteome</keyword>
<proteinExistence type="predicted"/>
<evidence type="ECO:0000313" key="1">
    <source>
        <dbReference type="EMBL" id="EDN98933.1"/>
    </source>
</evidence>
<dbReference type="GeneID" id="5481347"/>
<evidence type="ECO:0000313" key="2">
    <source>
        <dbReference type="Proteomes" id="UP000001312"/>
    </source>
</evidence>
<accession>A7F862</accession>
<dbReference type="InParanoid" id="A7F862"/>
<gene>
    <name evidence="1" type="ORF">SS1G_13792</name>
</gene>
<dbReference type="RefSeq" id="XP_001585224.1">
    <property type="nucleotide sequence ID" value="XM_001585174.1"/>
</dbReference>
<sequence length="108" mass="12502">MTIALLANRLINVDVLIMMCPLDSKLDGKHTSNTNETCRSYQQTMFRMMSIDLFNWLRMTDVECGGGQEVSFQLLNHLFSDKHHKLDTQTLQASMDSPYNISPTPWYR</sequence>
<protein>
    <submittedName>
        <fullName evidence="1">Uncharacterized protein</fullName>
    </submittedName>
</protein>
<dbReference type="HOGENOM" id="CLU_2198582_0_0_1"/>
<dbReference type="Proteomes" id="UP000001312">
    <property type="component" value="Unassembled WGS sequence"/>
</dbReference>